<dbReference type="GO" id="GO:0005829">
    <property type="term" value="C:cytosol"/>
    <property type="evidence" value="ECO:0007669"/>
    <property type="project" value="TreeGrafter"/>
</dbReference>
<dbReference type="AlphaFoldDB" id="X5MMC5"/>
<comment type="pathway">
    <text evidence="3 16">Amino-acid biosynthesis; L-threonine biosynthesis; L-threonine from L-aspartate: step 1/5.</text>
</comment>
<feature type="binding site" evidence="14">
    <location>
        <begin position="222"/>
        <end position="223"/>
    </location>
    <ligand>
        <name>ATP</name>
        <dbReference type="ChEBI" id="CHEBI:30616"/>
    </ligand>
</feature>
<comment type="pathway">
    <text evidence="1 16">Amino-acid biosynthesis; L-lysine biosynthesis via DAP pathway; (S)-tetrahydrodipicolinate from L-aspartate: step 1/4.</text>
</comment>
<dbReference type="NCBIfam" id="TIGR00657">
    <property type="entry name" value="asp_kinases"/>
    <property type="match status" value="1"/>
</dbReference>
<feature type="binding site" evidence="14">
    <location>
        <begin position="20"/>
        <end position="23"/>
    </location>
    <ligand>
        <name>ATP</name>
        <dbReference type="ChEBI" id="CHEBI:30616"/>
    </ligand>
</feature>
<evidence type="ECO:0000256" key="11">
    <source>
        <dbReference type="ARBA" id="ARBA00022840"/>
    </source>
</evidence>
<proteinExistence type="inferred from homology"/>
<feature type="domain" description="ACT" evidence="17">
    <location>
        <begin position="292"/>
        <end position="376"/>
    </location>
</feature>
<dbReference type="PROSITE" id="PS51671">
    <property type="entry name" value="ACT"/>
    <property type="match status" value="1"/>
</dbReference>
<keyword evidence="9 14" id="KW-0547">Nucleotide-binding</keyword>
<dbReference type="InterPro" id="IPR054352">
    <property type="entry name" value="ACT_Aspartokinase"/>
</dbReference>
<dbReference type="GO" id="GO:0009089">
    <property type="term" value="P:lysine biosynthetic process via diaminopimelate"/>
    <property type="evidence" value="ECO:0007669"/>
    <property type="project" value="UniProtKB-UniPathway"/>
</dbReference>
<reference evidence="18 19" key="1">
    <citation type="journal article" date="2014" name="Front. Genet.">
        <title>Genome and metabolic network of "Candidatus Phaeomarinobacter ectocarpi" Ec32, a new candidate genus of Alphaproteobacteria frequently associated with brown algae.</title>
        <authorList>
            <person name="Dittami S.M."/>
            <person name="Barbeyron T."/>
            <person name="Boyen C."/>
            <person name="Cambefort J."/>
            <person name="Collet G."/>
            <person name="Delage L."/>
            <person name="Gobet A."/>
            <person name="Groisillier A."/>
            <person name="Leblanc C."/>
            <person name="Michel G."/>
            <person name="Scornet D."/>
            <person name="Siegel A."/>
            <person name="Tapia J.E."/>
            <person name="Tonon T."/>
        </authorList>
    </citation>
    <scope>NUCLEOTIDE SEQUENCE [LARGE SCALE GENOMIC DNA]</scope>
    <source>
        <strain evidence="18 19">Ec32</strain>
    </source>
</reference>
<evidence type="ECO:0000256" key="13">
    <source>
        <dbReference type="ARBA" id="ARBA00047872"/>
    </source>
</evidence>
<dbReference type="GO" id="GO:0009090">
    <property type="term" value="P:homoserine biosynthetic process"/>
    <property type="evidence" value="ECO:0007669"/>
    <property type="project" value="TreeGrafter"/>
</dbReference>
<feature type="binding site" evidence="14">
    <location>
        <position position="87"/>
    </location>
    <ligand>
        <name>substrate</name>
    </ligand>
</feature>
<dbReference type="Gene3D" id="3.30.2130.10">
    <property type="entry name" value="VC0802-like"/>
    <property type="match status" value="1"/>
</dbReference>
<evidence type="ECO:0000256" key="5">
    <source>
        <dbReference type="ARBA" id="ARBA00013059"/>
    </source>
</evidence>
<dbReference type="PANTHER" id="PTHR21499:SF3">
    <property type="entry name" value="ASPARTOKINASE"/>
    <property type="match status" value="1"/>
</dbReference>
<dbReference type="Pfam" id="PF22468">
    <property type="entry name" value="ACT_9"/>
    <property type="match status" value="1"/>
</dbReference>
<keyword evidence="12" id="KW-0457">Lysine biosynthesis</keyword>
<gene>
    <name evidence="18" type="ORF">BN1012_Phect917</name>
</gene>
<dbReference type="InterPro" id="IPR036393">
    <property type="entry name" value="AceGlu_kinase-like_sf"/>
</dbReference>
<evidence type="ECO:0000259" key="17">
    <source>
        <dbReference type="PROSITE" id="PS51671"/>
    </source>
</evidence>
<evidence type="ECO:0000256" key="6">
    <source>
        <dbReference type="ARBA" id="ARBA00016273"/>
    </source>
</evidence>
<dbReference type="InterPro" id="IPR041740">
    <property type="entry name" value="AKii-LysC-BS"/>
</dbReference>
<keyword evidence="7 16" id="KW-0028">Amino-acid biosynthesis</keyword>
<dbReference type="UniPathway" id="UPA00051">
    <property type="reaction ID" value="UER00462"/>
</dbReference>
<evidence type="ECO:0000256" key="12">
    <source>
        <dbReference type="ARBA" id="ARBA00023154"/>
    </source>
</evidence>
<name>X5MMC5_9HYPH</name>
<dbReference type="EMBL" id="HG966617">
    <property type="protein sequence ID" value="CDO59131.1"/>
    <property type="molecule type" value="Genomic_DNA"/>
</dbReference>
<evidence type="ECO:0000256" key="7">
    <source>
        <dbReference type="ARBA" id="ARBA00022605"/>
    </source>
</evidence>
<keyword evidence="19" id="KW-1185">Reference proteome</keyword>
<evidence type="ECO:0000256" key="4">
    <source>
        <dbReference type="ARBA" id="ARBA00010122"/>
    </source>
</evidence>
<evidence type="ECO:0000256" key="9">
    <source>
        <dbReference type="ARBA" id="ARBA00022741"/>
    </source>
</evidence>
<dbReference type="SUPFAM" id="SSF53633">
    <property type="entry name" value="Carbamate kinase-like"/>
    <property type="match status" value="1"/>
</dbReference>
<dbReference type="Pfam" id="PF01842">
    <property type="entry name" value="ACT"/>
    <property type="match status" value="1"/>
</dbReference>
<feature type="binding site" evidence="14">
    <location>
        <position position="192"/>
    </location>
    <ligand>
        <name>ATP</name>
        <dbReference type="ChEBI" id="CHEBI:30616"/>
    </ligand>
</feature>
<evidence type="ECO:0000256" key="2">
    <source>
        <dbReference type="ARBA" id="ARBA00004986"/>
    </source>
</evidence>
<dbReference type="Pfam" id="PF00696">
    <property type="entry name" value="AA_kinase"/>
    <property type="match status" value="1"/>
</dbReference>
<dbReference type="STRING" id="1458461.BN1012_Phect917"/>
<dbReference type="SUPFAM" id="SSF55021">
    <property type="entry name" value="ACT-like"/>
    <property type="match status" value="2"/>
</dbReference>
<dbReference type="KEGG" id="pect:BN1012_Phect917"/>
<evidence type="ECO:0000256" key="14">
    <source>
        <dbReference type="PIRSR" id="PIRSR000726-1"/>
    </source>
</evidence>
<evidence type="ECO:0000313" key="19">
    <source>
        <dbReference type="Proteomes" id="UP000032160"/>
    </source>
</evidence>
<evidence type="ECO:0000256" key="15">
    <source>
        <dbReference type="RuleBase" id="RU003448"/>
    </source>
</evidence>
<protein>
    <recommendedName>
        <fullName evidence="6 15">Aspartokinase</fullName>
        <ecNumber evidence="5 15">2.7.2.4</ecNumber>
    </recommendedName>
</protein>
<keyword evidence="10 15" id="KW-0418">Kinase</keyword>
<dbReference type="GO" id="GO:0005524">
    <property type="term" value="F:ATP binding"/>
    <property type="evidence" value="ECO:0007669"/>
    <property type="project" value="UniProtKB-KW"/>
</dbReference>
<dbReference type="PROSITE" id="PS00324">
    <property type="entry name" value="ASPARTOKINASE"/>
    <property type="match status" value="1"/>
</dbReference>
<evidence type="ECO:0000256" key="1">
    <source>
        <dbReference type="ARBA" id="ARBA00004766"/>
    </source>
</evidence>
<dbReference type="InterPro" id="IPR001341">
    <property type="entry name" value="Asp_kinase"/>
</dbReference>
<dbReference type="PATRIC" id="fig|1458461.3.peg.917"/>
<feature type="binding site" evidence="14">
    <location>
        <begin position="186"/>
        <end position="187"/>
    </location>
    <ligand>
        <name>ATP</name>
        <dbReference type="ChEBI" id="CHEBI:30616"/>
    </ligand>
</feature>
<accession>X5MMC5</accession>
<dbReference type="FunFam" id="3.40.1160.10:FF:000002">
    <property type="entry name" value="Aspartokinase"/>
    <property type="match status" value="1"/>
</dbReference>
<dbReference type="FunFam" id="3.30.2130.10:FF:000002">
    <property type="entry name" value="Aspartokinase"/>
    <property type="match status" value="1"/>
</dbReference>
<dbReference type="PIRSF" id="PIRSF000726">
    <property type="entry name" value="Asp_kin"/>
    <property type="match status" value="1"/>
</dbReference>
<dbReference type="UniPathway" id="UPA00050">
    <property type="reaction ID" value="UER00461"/>
</dbReference>
<dbReference type="NCBIfam" id="NF005154">
    <property type="entry name" value="PRK06635.1-2"/>
    <property type="match status" value="1"/>
</dbReference>
<dbReference type="InterPro" id="IPR018042">
    <property type="entry name" value="Aspartate_kinase_CS"/>
</dbReference>
<dbReference type="PANTHER" id="PTHR21499">
    <property type="entry name" value="ASPARTATE KINASE"/>
    <property type="match status" value="1"/>
</dbReference>
<comment type="catalytic activity">
    <reaction evidence="13 15">
        <text>L-aspartate + ATP = 4-phospho-L-aspartate + ADP</text>
        <dbReference type="Rhea" id="RHEA:23776"/>
        <dbReference type="ChEBI" id="CHEBI:29991"/>
        <dbReference type="ChEBI" id="CHEBI:30616"/>
        <dbReference type="ChEBI" id="CHEBI:57535"/>
        <dbReference type="ChEBI" id="CHEBI:456216"/>
        <dbReference type="EC" id="2.7.2.4"/>
    </reaction>
</comment>
<evidence type="ECO:0000256" key="3">
    <source>
        <dbReference type="ARBA" id="ARBA00005139"/>
    </source>
</evidence>
<comment type="similarity">
    <text evidence="4 15">Belongs to the aspartokinase family.</text>
</comment>
<dbReference type="InterPro" id="IPR001048">
    <property type="entry name" value="Asp/Glu/Uridylate_kinase"/>
</dbReference>
<dbReference type="EC" id="2.7.2.4" evidence="5 15"/>
<organism evidence="18 19">
    <name type="scientific">Candidatus Phaeomarinibacter ectocarpi</name>
    <dbReference type="NCBI Taxonomy" id="1458461"/>
    <lineage>
        <taxon>Bacteria</taxon>
        <taxon>Pseudomonadati</taxon>
        <taxon>Pseudomonadota</taxon>
        <taxon>Alphaproteobacteria</taxon>
        <taxon>Hyphomicrobiales</taxon>
        <taxon>Parvibaculaceae</taxon>
        <taxon>Candidatus Phaeomarinibacter</taxon>
    </lineage>
</organism>
<evidence type="ECO:0000313" key="18">
    <source>
        <dbReference type="EMBL" id="CDO59131.1"/>
    </source>
</evidence>
<evidence type="ECO:0000256" key="10">
    <source>
        <dbReference type="ARBA" id="ARBA00022777"/>
    </source>
</evidence>
<feature type="binding site" evidence="14">
    <location>
        <position position="60"/>
    </location>
    <ligand>
        <name>substrate</name>
    </ligand>
</feature>
<dbReference type="CDD" id="cd04913">
    <property type="entry name" value="ACT_AKii-LysC-BS-like_1"/>
    <property type="match status" value="1"/>
</dbReference>
<evidence type="ECO:0000256" key="16">
    <source>
        <dbReference type="RuleBase" id="RU004249"/>
    </source>
</evidence>
<dbReference type="Proteomes" id="UP000032160">
    <property type="component" value="Chromosome I"/>
</dbReference>
<evidence type="ECO:0000256" key="8">
    <source>
        <dbReference type="ARBA" id="ARBA00022679"/>
    </source>
</evidence>
<dbReference type="GO" id="GO:0004072">
    <property type="term" value="F:aspartate kinase activity"/>
    <property type="evidence" value="ECO:0007669"/>
    <property type="project" value="UniProtKB-EC"/>
</dbReference>
<comment type="pathway">
    <text evidence="2 16">Amino-acid biosynthesis; L-methionine biosynthesis via de novo pathway; L-homoserine from L-aspartate: step 1/3.</text>
</comment>
<dbReference type="InterPro" id="IPR045865">
    <property type="entry name" value="ACT-like_dom_sf"/>
</dbReference>
<dbReference type="InterPro" id="IPR005260">
    <property type="entry name" value="Asp_kin_monofn"/>
</dbReference>
<dbReference type="GO" id="GO:0009088">
    <property type="term" value="P:threonine biosynthetic process"/>
    <property type="evidence" value="ECO:0007669"/>
    <property type="project" value="UniProtKB-UniPathway"/>
</dbReference>
<dbReference type="NCBIfam" id="NF005155">
    <property type="entry name" value="PRK06635.1-4"/>
    <property type="match status" value="1"/>
</dbReference>
<dbReference type="CDD" id="cd04261">
    <property type="entry name" value="AAK_AKii-LysC-BS"/>
    <property type="match status" value="1"/>
</dbReference>
<keyword evidence="8 15" id="KW-0808">Transferase</keyword>
<dbReference type="UniPathway" id="UPA00034">
    <property type="reaction ID" value="UER00015"/>
</dbReference>
<dbReference type="InterPro" id="IPR002912">
    <property type="entry name" value="ACT_dom"/>
</dbReference>
<dbReference type="CDD" id="cd04923">
    <property type="entry name" value="ACT_AK-LysC-DapG-like_2"/>
    <property type="match status" value="1"/>
</dbReference>
<dbReference type="Gene3D" id="3.40.1160.10">
    <property type="entry name" value="Acetylglutamate kinase-like"/>
    <property type="match status" value="1"/>
</dbReference>
<sequence length="436" mass="46369">MVQRWLAGVLTGHMARLVLKFGGTSVADIKRIRVVAAHVKREVDAGNEVAVVVSAMAGTTNQLVDWCKEAAPLHDAREYDAVVSAGEQITSGLLAITLSDMGVPARSWLGWQIPIRTTGVHGAARIEAIETDAMEQAFAEGRVAVVAGFQGIGENNRIATLGRGGSDTSAVALAAALNADRCDIYTDVDGVYTTDPRMTPRARKLGKITYEEMLEMASQGAKVLQTRSVGMAMTHQVRVLVRSSFDDPDAPELVAATNGNSDLPGTLVCDEEEIVEQELVTGIAYSRDEAKITLVKVADKPGVSAAIFGPLADAGMNVDMIVQNVSEDGSMTDLTFTVSHAELDKARAVIEAAKDEIGYQHLIADGDVSKISVIGVGMRSHTGVAQKMFRALADRNINIHVISTSEIKVSVLIDAEYTELAVRALHTAYGLDGEAA</sequence>
<dbReference type="HOGENOM" id="CLU_009116_3_2_5"/>
<keyword evidence="11 14" id="KW-0067">ATP-binding</keyword>
<feature type="binding site" evidence="14">
    <location>
        <position position="197"/>
    </location>
    <ligand>
        <name>ATP</name>
        <dbReference type="ChEBI" id="CHEBI:30616"/>
    </ligand>
</feature>